<dbReference type="Pfam" id="PF14322">
    <property type="entry name" value="SusD-like_3"/>
    <property type="match status" value="1"/>
</dbReference>
<evidence type="ECO:0000256" key="5">
    <source>
        <dbReference type="ARBA" id="ARBA00023237"/>
    </source>
</evidence>
<keyword evidence="10" id="KW-1185">Reference proteome</keyword>
<feature type="domain" description="RagB/SusD" evidence="7">
    <location>
        <begin position="296"/>
        <end position="565"/>
    </location>
</feature>
<evidence type="ECO:0000256" key="6">
    <source>
        <dbReference type="SAM" id="SignalP"/>
    </source>
</evidence>
<sequence length="565" mass="63940">MKNLKYIVLSLVIGLSTSACSNFLELERDNNRTEDEIWSHPVTAEGVLLSGYQGLPNFYTTYGNDILDCATDNGTTRQINSSVRRMAAGGWNPSSNPIGDWSGSYEIIRNLNDFLTKGFDVDYFIADSLRNENYKIRLKGEAHFLRAYYHFNILRRHGGLAENGQVLGIPIITNEVSINETLPRNTYEEVVAQILADTDVAIELLPLEYTGDNVDFGESNVGRASKMAAQALRSVVTLYAASPAFDDKNDDITTDEAWGRAAYESQKLIDIMGGLPSWSNDIYFDDRVGEPIMRRYANNNDIEKKNFPPSLNGQGFTNPSQDLVDAFPMANGFPIDHPDSGYDPENPYEGRETRFYATVIHNGMNYKEGTINTYVGGEDHTDVNEYATRTGYYLKKFVNPNVSITPGTITTGRHYTALFRKVEAYLNYAEAANELVGPNTVPPFGRLTAKEAIQVIRSRAQIDSDAYLNTITGRDGFREFIHNERRIELAFENHRFYDVRRWNYDLNELNSPVNGIEINVNQDSQTTSYQKVHVEDRNYQDYMIYGPIPYREVLKGDAIIQNKGW</sequence>
<feature type="signal peptide" evidence="6">
    <location>
        <begin position="1"/>
        <end position="21"/>
    </location>
</feature>
<keyword evidence="5" id="KW-0998">Cell outer membrane</keyword>
<reference evidence="9 10" key="1">
    <citation type="journal article" date="2012" name="Int. J. Syst. Evol. Microbiol.">
        <title>Flammeovirga pacifica sp. nov., isolated from deep-sea sediment.</title>
        <authorList>
            <person name="Xu H."/>
            <person name="Fu Y."/>
            <person name="Yang N."/>
            <person name="Ding Z."/>
            <person name="Lai Q."/>
            <person name="Zeng R."/>
        </authorList>
    </citation>
    <scope>NUCLEOTIDE SEQUENCE [LARGE SCALE GENOMIC DNA]</scope>
    <source>
        <strain evidence="10">DSM 24597 / LMG 26175 / WPAGA1</strain>
    </source>
</reference>
<dbReference type="EMBL" id="JRYR02000002">
    <property type="protein sequence ID" value="OHX64695.1"/>
    <property type="molecule type" value="Genomic_DNA"/>
</dbReference>
<gene>
    <name evidence="9" type="ORF">NH26_24335</name>
</gene>
<dbReference type="AlphaFoldDB" id="A0A1S1YV42"/>
<feature type="domain" description="SusD-like N-terminal" evidence="8">
    <location>
        <begin position="23"/>
        <end position="238"/>
    </location>
</feature>
<evidence type="ECO:0000256" key="2">
    <source>
        <dbReference type="ARBA" id="ARBA00006275"/>
    </source>
</evidence>
<dbReference type="RefSeq" id="WP_044217321.1">
    <property type="nucleotide sequence ID" value="NZ_JRYR02000002.1"/>
</dbReference>
<evidence type="ECO:0000256" key="1">
    <source>
        <dbReference type="ARBA" id="ARBA00004442"/>
    </source>
</evidence>
<evidence type="ECO:0000259" key="7">
    <source>
        <dbReference type="Pfam" id="PF07980"/>
    </source>
</evidence>
<dbReference type="InterPro" id="IPR012944">
    <property type="entry name" value="SusD_RagB_dom"/>
</dbReference>
<evidence type="ECO:0000313" key="10">
    <source>
        <dbReference type="Proteomes" id="UP000179797"/>
    </source>
</evidence>
<dbReference type="STRING" id="915059.NH26_24335"/>
<dbReference type="InterPro" id="IPR011990">
    <property type="entry name" value="TPR-like_helical_dom_sf"/>
</dbReference>
<organism evidence="9 10">
    <name type="scientific">Flammeovirga pacifica</name>
    <dbReference type="NCBI Taxonomy" id="915059"/>
    <lineage>
        <taxon>Bacteria</taxon>
        <taxon>Pseudomonadati</taxon>
        <taxon>Bacteroidota</taxon>
        <taxon>Cytophagia</taxon>
        <taxon>Cytophagales</taxon>
        <taxon>Flammeovirgaceae</taxon>
        <taxon>Flammeovirga</taxon>
    </lineage>
</organism>
<name>A0A1S1YV42_FLAPC</name>
<dbReference type="Pfam" id="PF07980">
    <property type="entry name" value="SusD_RagB"/>
    <property type="match status" value="1"/>
</dbReference>
<protein>
    <recommendedName>
        <fullName evidence="11">RagB/SusD family nutrient uptake outer membrane protein</fullName>
    </recommendedName>
</protein>
<proteinExistence type="inferred from homology"/>
<dbReference type="Gene3D" id="1.25.40.390">
    <property type="match status" value="1"/>
</dbReference>
<dbReference type="OrthoDB" id="621018at2"/>
<evidence type="ECO:0000256" key="4">
    <source>
        <dbReference type="ARBA" id="ARBA00023136"/>
    </source>
</evidence>
<evidence type="ECO:0000259" key="8">
    <source>
        <dbReference type="Pfam" id="PF14322"/>
    </source>
</evidence>
<dbReference type="InterPro" id="IPR033985">
    <property type="entry name" value="SusD-like_N"/>
</dbReference>
<dbReference type="Proteomes" id="UP000179797">
    <property type="component" value="Unassembled WGS sequence"/>
</dbReference>
<evidence type="ECO:0000256" key="3">
    <source>
        <dbReference type="ARBA" id="ARBA00022729"/>
    </source>
</evidence>
<comment type="subcellular location">
    <subcellularLocation>
        <location evidence="1">Cell outer membrane</location>
    </subcellularLocation>
</comment>
<evidence type="ECO:0008006" key="11">
    <source>
        <dbReference type="Google" id="ProtNLM"/>
    </source>
</evidence>
<comment type="caution">
    <text evidence="9">The sequence shown here is derived from an EMBL/GenBank/DDBJ whole genome shotgun (WGS) entry which is preliminary data.</text>
</comment>
<dbReference type="PROSITE" id="PS51257">
    <property type="entry name" value="PROKAR_LIPOPROTEIN"/>
    <property type="match status" value="1"/>
</dbReference>
<accession>A0A1S1YV42</accession>
<feature type="chain" id="PRO_5010251361" description="RagB/SusD family nutrient uptake outer membrane protein" evidence="6">
    <location>
        <begin position="22"/>
        <end position="565"/>
    </location>
</feature>
<comment type="similarity">
    <text evidence="2">Belongs to the SusD family.</text>
</comment>
<keyword evidence="4" id="KW-0472">Membrane</keyword>
<dbReference type="SUPFAM" id="SSF48452">
    <property type="entry name" value="TPR-like"/>
    <property type="match status" value="1"/>
</dbReference>
<dbReference type="GO" id="GO:0009279">
    <property type="term" value="C:cell outer membrane"/>
    <property type="evidence" value="ECO:0007669"/>
    <property type="project" value="UniProtKB-SubCell"/>
</dbReference>
<keyword evidence="3 6" id="KW-0732">Signal</keyword>
<evidence type="ECO:0000313" key="9">
    <source>
        <dbReference type="EMBL" id="OHX64695.1"/>
    </source>
</evidence>